<dbReference type="InterPro" id="IPR003660">
    <property type="entry name" value="HAMP_dom"/>
</dbReference>
<dbReference type="CDD" id="cd06225">
    <property type="entry name" value="HAMP"/>
    <property type="match status" value="1"/>
</dbReference>
<accession>A0A6S6TVV5</accession>
<dbReference type="InterPro" id="IPR005467">
    <property type="entry name" value="His_kinase_dom"/>
</dbReference>
<feature type="domain" description="HAMP" evidence="13">
    <location>
        <begin position="195"/>
        <end position="248"/>
    </location>
</feature>
<dbReference type="InterPro" id="IPR004358">
    <property type="entry name" value="Sig_transdc_His_kin-like_C"/>
</dbReference>
<feature type="transmembrane region" description="Helical" evidence="11">
    <location>
        <begin position="176"/>
        <end position="198"/>
    </location>
</feature>
<dbReference type="SMART" id="SM00388">
    <property type="entry name" value="HisKA"/>
    <property type="match status" value="1"/>
</dbReference>
<keyword evidence="9" id="KW-0902">Two-component regulatory system</keyword>
<keyword evidence="10 11" id="KW-0472">Membrane</keyword>
<dbReference type="EMBL" id="CACVAT010000377">
    <property type="protein sequence ID" value="CAA6823574.1"/>
    <property type="molecule type" value="Genomic_DNA"/>
</dbReference>
<dbReference type="SUPFAM" id="SSF47384">
    <property type="entry name" value="Homodimeric domain of signal transducing histidine kinase"/>
    <property type="match status" value="1"/>
</dbReference>
<dbReference type="Gene3D" id="1.10.287.130">
    <property type="match status" value="1"/>
</dbReference>
<feature type="domain" description="Histidine kinase" evidence="12">
    <location>
        <begin position="256"/>
        <end position="471"/>
    </location>
</feature>
<evidence type="ECO:0000256" key="8">
    <source>
        <dbReference type="ARBA" id="ARBA00022989"/>
    </source>
</evidence>
<evidence type="ECO:0000256" key="5">
    <source>
        <dbReference type="ARBA" id="ARBA00022679"/>
    </source>
</evidence>
<dbReference type="PANTHER" id="PTHR45436">
    <property type="entry name" value="SENSOR HISTIDINE KINASE YKOH"/>
    <property type="match status" value="1"/>
</dbReference>
<keyword evidence="4" id="KW-0597">Phosphoprotein</keyword>
<dbReference type="InterPro" id="IPR003661">
    <property type="entry name" value="HisK_dim/P_dom"/>
</dbReference>
<evidence type="ECO:0000259" key="12">
    <source>
        <dbReference type="PROSITE" id="PS50109"/>
    </source>
</evidence>
<evidence type="ECO:0000313" key="14">
    <source>
        <dbReference type="EMBL" id="CAA6823574.1"/>
    </source>
</evidence>
<dbReference type="Gene3D" id="3.30.565.10">
    <property type="entry name" value="Histidine kinase-like ATPase, C-terminal domain"/>
    <property type="match status" value="1"/>
</dbReference>
<name>A0A6S6TVV5_9GAMM</name>
<dbReference type="InterPro" id="IPR003594">
    <property type="entry name" value="HATPase_dom"/>
</dbReference>
<dbReference type="CDD" id="cd00075">
    <property type="entry name" value="HATPase"/>
    <property type="match status" value="1"/>
</dbReference>
<dbReference type="Pfam" id="PF00512">
    <property type="entry name" value="HisKA"/>
    <property type="match status" value="1"/>
</dbReference>
<dbReference type="Pfam" id="PF02518">
    <property type="entry name" value="HATPase_c"/>
    <property type="match status" value="1"/>
</dbReference>
<dbReference type="PROSITE" id="PS50109">
    <property type="entry name" value="HIS_KIN"/>
    <property type="match status" value="1"/>
</dbReference>
<dbReference type="CDD" id="cd00082">
    <property type="entry name" value="HisKA"/>
    <property type="match status" value="1"/>
</dbReference>
<dbReference type="SMART" id="SM00304">
    <property type="entry name" value="HAMP"/>
    <property type="match status" value="1"/>
</dbReference>
<dbReference type="PROSITE" id="PS50885">
    <property type="entry name" value="HAMP"/>
    <property type="match status" value="1"/>
</dbReference>
<dbReference type="PANTHER" id="PTHR45436:SF8">
    <property type="entry name" value="HISTIDINE KINASE"/>
    <property type="match status" value="1"/>
</dbReference>
<evidence type="ECO:0000256" key="7">
    <source>
        <dbReference type="ARBA" id="ARBA00022777"/>
    </source>
</evidence>
<comment type="subcellular location">
    <subcellularLocation>
        <location evidence="2">Membrane</location>
    </subcellularLocation>
</comment>
<keyword evidence="5" id="KW-0808">Transferase</keyword>
<evidence type="ECO:0000256" key="6">
    <source>
        <dbReference type="ARBA" id="ARBA00022692"/>
    </source>
</evidence>
<dbReference type="GO" id="GO:0005886">
    <property type="term" value="C:plasma membrane"/>
    <property type="evidence" value="ECO:0007669"/>
    <property type="project" value="TreeGrafter"/>
</dbReference>
<comment type="catalytic activity">
    <reaction evidence="1">
        <text>ATP + protein L-histidine = ADP + protein N-phospho-L-histidine.</text>
        <dbReference type="EC" id="2.7.13.3"/>
    </reaction>
</comment>
<dbReference type="AlphaFoldDB" id="A0A6S6TVV5"/>
<keyword evidence="8 11" id="KW-1133">Transmembrane helix</keyword>
<protein>
    <recommendedName>
        <fullName evidence="3">histidine kinase</fullName>
        <ecNumber evidence="3">2.7.13.3</ecNumber>
    </recommendedName>
</protein>
<dbReference type="InterPro" id="IPR036890">
    <property type="entry name" value="HATPase_C_sf"/>
</dbReference>
<proteinExistence type="predicted"/>
<dbReference type="SUPFAM" id="SSF55874">
    <property type="entry name" value="ATPase domain of HSP90 chaperone/DNA topoisomerase II/histidine kinase"/>
    <property type="match status" value="1"/>
</dbReference>
<feature type="transmembrane region" description="Helical" evidence="11">
    <location>
        <begin position="15"/>
        <end position="36"/>
    </location>
</feature>
<evidence type="ECO:0000256" key="1">
    <source>
        <dbReference type="ARBA" id="ARBA00000085"/>
    </source>
</evidence>
<dbReference type="EC" id="2.7.13.3" evidence="3"/>
<dbReference type="GO" id="GO:0000155">
    <property type="term" value="F:phosphorelay sensor kinase activity"/>
    <property type="evidence" value="ECO:0007669"/>
    <property type="project" value="InterPro"/>
</dbReference>
<evidence type="ECO:0000256" key="9">
    <source>
        <dbReference type="ARBA" id="ARBA00023012"/>
    </source>
</evidence>
<keyword evidence="7 14" id="KW-0418">Kinase</keyword>
<dbReference type="InterPro" id="IPR036097">
    <property type="entry name" value="HisK_dim/P_sf"/>
</dbReference>
<dbReference type="SMART" id="SM00387">
    <property type="entry name" value="HATPase_c"/>
    <property type="match status" value="1"/>
</dbReference>
<sequence>MIRRLLNTTVFRLSLVYALLFSLVAAIAMVSVYWVVERHIMHQTDAQLQLQADVLLNRYGFSDSDSLFRDILRRNQRLENSTDKRFYYYKLFSHRGSDSEIIQNFEAEYTTNDPRNGHQLFATQPLNETINFSLLQGQHQPARILIRHLPNSYQLLVATDMTEQEALLDKVSSSMWLAIAGIVTLALLSGGLMGYGVLRRIDSVRQTAGEIINGDLSQRMSVKGRNDEFDRLSIVLNSMLQRIEQLMLAMREVTDNLAHDLRNPLNRLRNRLEANQFRDPESTDFQQLNQDAMQDVDDLIKTFNALLSIAQVESGVQRDGWTDVDMTHLINDLAELYDAVAEEKQISFTHQCEDNLVLHGNLQLLAQALTNLLDNAVKYTPEQGNITLEAKQTTEGLQIIVADSGIGIPADKRDQVFERFVRLEEARSSPGNGLGLSLVKAVTDLHDATIQLEDNENGLKVLILFNVPLVRKKHTT</sequence>
<gene>
    <name evidence="14" type="ORF">HELGO_WM41841</name>
</gene>
<evidence type="ECO:0000256" key="4">
    <source>
        <dbReference type="ARBA" id="ARBA00022553"/>
    </source>
</evidence>
<dbReference type="Gene3D" id="6.10.340.10">
    <property type="match status" value="1"/>
</dbReference>
<evidence type="ECO:0000256" key="2">
    <source>
        <dbReference type="ARBA" id="ARBA00004370"/>
    </source>
</evidence>
<dbReference type="SUPFAM" id="SSF158472">
    <property type="entry name" value="HAMP domain-like"/>
    <property type="match status" value="1"/>
</dbReference>
<evidence type="ECO:0000256" key="11">
    <source>
        <dbReference type="SAM" id="Phobius"/>
    </source>
</evidence>
<evidence type="ECO:0000259" key="13">
    <source>
        <dbReference type="PROSITE" id="PS50885"/>
    </source>
</evidence>
<evidence type="ECO:0000256" key="3">
    <source>
        <dbReference type="ARBA" id="ARBA00012438"/>
    </source>
</evidence>
<reference evidence="14" key="1">
    <citation type="submission" date="2020-01" db="EMBL/GenBank/DDBJ databases">
        <authorList>
            <person name="Meier V. D."/>
            <person name="Meier V D."/>
        </authorList>
    </citation>
    <scope>NUCLEOTIDE SEQUENCE</scope>
    <source>
        <strain evidence="14">HLG_WM_MAG_09</strain>
    </source>
</reference>
<evidence type="ECO:0000256" key="10">
    <source>
        <dbReference type="ARBA" id="ARBA00023136"/>
    </source>
</evidence>
<dbReference type="Pfam" id="PF00672">
    <property type="entry name" value="HAMP"/>
    <property type="match status" value="1"/>
</dbReference>
<keyword evidence="6 11" id="KW-0812">Transmembrane</keyword>
<dbReference type="PRINTS" id="PR00344">
    <property type="entry name" value="BCTRLSENSOR"/>
</dbReference>
<dbReference type="InterPro" id="IPR050428">
    <property type="entry name" value="TCS_sensor_his_kinase"/>
</dbReference>
<organism evidence="14">
    <name type="scientific">uncultured Thiotrichaceae bacterium</name>
    <dbReference type="NCBI Taxonomy" id="298394"/>
    <lineage>
        <taxon>Bacteria</taxon>
        <taxon>Pseudomonadati</taxon>
        <taxon>Pseudomonadota</taxon>
        <taxon>Gammaproteobacteria</taxon>
        <taxon>Thiotrichales</taxon>
        <taxon>Thiotrichaceae</taxon>
        <taxon>environmental samples</taxon>
    </lineage>
</organism>